<dbReference type="Proteomes" id="UP000075420">
    <property type="component" value="Unassembled WGS sequence"/>
</dbReference>
<dbReference type="AlphaFoldDB" id="A0A150PG64"/>
<keyword evidence="1" id="KW-1133">Transmembrane helix</keyword>
<comment type="caution">
    <text evidence="2">The sequence shown here is derived from an EMBL/GenBank/DDBJ whole genome shotgun (WGS) entry which is preliminary data.</text>
</comment>
<proteinExistence type="predicted"/>
<evidence type="ECO:0000256" key="1">
    <source>
        <dbReference type="SAM" id="Phobius"/>
    </source>
</evidence>
<keyword evidence="1" id="KW-0812">Transmembrane</keyword>
<organism evidence="2 3">
    <name type="scientific">Sorangium cellulosum</name>
    <name type="common">Polyangium cellulosum</name>
    <dbReference type="NCBI Taxonomy" id="56"/>
    <lineage>
        <taxon>Bacteria</taxon>
        <taxon>Pseudomonadati</taxon>
        <taxon>Myxococcota</taxon>
        <taxon>Polyangia</taxon>
        <taxon>Polyangiales</taxon>
        <taxon>Polyangiaceae</taxon>
        <taxon>Sorangium</taxon>
    </lineage>
</organism>
<feature type="transmembrane region" description="Helical" evidence="1">
    <location>
        <begin position="90"/>
        <end position="116"/>
    </location>
</feature>
<gene>
    <name evidence="2" type="ORF">BE08_19275</name>
</gene>
<name>A0A150PG64_SORCE</name>
<evidence type="ECO:0008006" key="4">
    <source>
        <dbReference type="Google" id="ProtNLM"/>
    </source>
</evidence>
<evidence type="ECO:0000313" key="2">
    <source>
        <dbReference type="EMBL" id="KYF54488.1"/>
    </source>
</evidence>
<sequence>MMYYRTLTAFFPGRTEAAGALGRLLALGVAAEDISMVPKQHPRLAEIELTIHSKASEGAALGAVIGGLVGGTLAAIMAGGALIIPRLDAFLAGPIVACLAGAGAAGAAGTLLGAVLGARLPEYEARCIDEAGSMGGGALLSVRCLPDVSRSVEEVLSESGGRRIRKTYSRRA</sequence>
<reference evidence="2 3" key="1">
    <citation type="submission" date="2014-02" db="EMBL/GenBank/DDBJ databases">
        <title>The small core and large imbalanced accessory genome model reveals a collaborative survival strategy of Sorangium cellulosum strains in nature.</title>
        <authorList>
            <person name="Han K."/>
            <person name="Peng R."/>
            <person name="Blom J."/>
            <person name="Li Y.-Z."/>
        </authorList>
    </citation>
    <scope>NUCLEOTIDE SEQUENCE [LARGE SCALE GENOMIC DNA]</scope>
    <source>
        <strain evidence="2 3">So0157-25</strain>
    </source>
</reference>
<protein>
    <recommendedName>
        <fullName evidence="4">DUF3341 domain-containing protein</fullName>
    </recommendedName>
</protein>
<evidence type="ECO:0000313" key="3">
    <source>
        <dbReference type="Proteomes" id="UP000075420"/>
    </source>
</evidence>
<feature type="transmembrane region" description="Helical" evidence="1">
    <location>
        <begin position="59"/>
        <end position="84"/>
    </location>
</feature>
<accession>A0A150PG64</accession>
<dbReference type="EMBL" id="JELY01001820">
    <property type="protein sequence ID" value="KYF54488.1"/>
    <property type="molecule type" value="Genomic_DNA"/>
</dbReference>
<keyword evidence="1" id="KW-0472">Membrane</keyword>